<sequence length="96" mass="11546">MRNKGLALDKEYIDLNKYLRDVLYSLELLEERVKKEDKEKKEKYKKLNFLSMAVKEMYKHSLGLARENNIYLDLYGKLDPKIYEGYNSLGYKRNKS</sequence>
<accession>A0A6M3L243</accession>
<proteinExistence type="predicted"/>
<evidence type="ECO:0000313" key="1">
    <source>
        <dbReference type="EMBL" id="QJA87912.1"/>
    </source>
</evidence>
<protein>
    <submittedName>
        <fullName evidence="1">Uncharacterized protein</fullName>
    </submittedName>
</protein>
<name>A0A6M3L243_9ZZZZ</name>
<gene>
    <name evidence="1" type="ORF">MM415B02871_0008</name>
</gene>
<dbReference type="EMBL" id="MT142740">
    <property type="protein sequence ID" value="QJA87912.1"/>
    <property type="molecule type" value="Genomic_DNA"/>
</dbReference>
<reference evidence="1" key="1">
    <citation type="submission" date="2020-03" db="EMBL/GenBank/DDBJ databases">
        <title>The deep terrestrial virosphere.</title>
        <authorList>
            <person name="Holmfeldt K."/>
            <person name="Nilsson E."/>
            <person name="Simone D."/>
            <person name="Lopez-Fernandez M."/>
            <person name="Wu X."/>
            <person name="de Brujin I."/>
            <person name="Lundin D."/>
            <person name="Andersson A."/>
            <person name="Bertilsson S."/>
            <person name="Dopson M."/>
        </authorList>
    </citation>
    <scope>NUCLEOTIDE SEQUENCE</scope>
    <source>
        <strain evidence="1">MM415B02871</strain>
    </source>
</reference>
<organism evidence="1">
    <name type="scientific">viral metagenome</name>
    <dbReference type="NCBI Taxonomy" id="1070528"/>
    <lineage>
        <taxon>unclassified sequences</taxon>
        <taxon>metagenomes</taxon>
        <taxon>organismal metagenomes</taxon>
    </lineage>
</organism>
<dbReference type="AlphaFoldDB" id="A0A6M3L243"/>